<feature type="domain" description="DUF4178" evidence="2">
    <location>
        <begin position="56"/>
        <end position="192"/>
    </location>
</feature>
<protein>
    <submittedName>
        <fullName evidence="3">DUF4178 domain-containing protein</fullName>
    </submittedName>
</protein>
<proteinExistence type="predicted"/>
<sequence>MQTVSCPSCGAEVHFRSHASVLAVCEYCHSTILKDADAVRDVGKMSAVLEDYSPIQIGTAGVHDGVHFTVVGRIQQRYSAGTWNEWYLLFDDASTAWLGDSSGLYTLTRERGTQDALPAFGELAPGRRYTICGEPYTAAEIRNAECIAGQGELPFKVGAGWRIQVADFRNYASFVTLDYTDGPQPVVYQGVAVTLDSLQCQLLRDDEAIARSAGKYRGKLDALDCPSCGSGIQYVPGAAAQLVCPACHAQLDASGPEAQVLAIGKQVHENADITLELGASAKISNVDFTVIGMMRRADDEGSEWNEYLLYNARAGFFWLVETDEGWSRSNVLPNWPSWASLDAASCTLDGATYRKLYDYGSQVVYAAGAFNWKVAVGDSTRVYEFEQGQTKLAAELTGEEMTWSRSVPVAYDQMAAWFGAAFHGAIKTTNIQLSHRGIAKVFIVIVLVLNAIPMFVSFSSTLMWSLLGCLALFLPAAFLDKNAKNPHE</sequence>
<keyword evidence="1" id="KW-1133">Transmembrane helix</keyword>
<feature type="transmembrane region" description="Helical" evidence="1">
    <location>
        <begin position="462"/>
        <end position="479"/>
    </location>
</feature>
<reference evidence="3 4" key="1">
    <citation type="submission" date="2018-10" db="EMBL/GenBank/DDBJ databases">
        <title>Effects of UV and annual dynamics of microbial communities in freshwater RAS systems.</title>
        <authorList>
            <person name="Bekkelund A.K."/>
            <person name="Hansen B.R."/>
            <person name="Stokken H."/>
            <person name="Eriksen B.F."/>
            <person name="Kashulin N.A."/>
        </authorList>
    </citation>
    <scope>NUCLEOTIDE SEQUENCE [LARGE SCALE GENOMIC DNA]</scope>
    <source>
        <strain evidence="3 4">BHSEK</strain>
    </source>
</reference>
<evidence type="ECO:0000256" key="1">
    <source>
        <dbReference type="SAM" id="Phobius"/>
    </source>
</evidence>
<dbReference type="Proteomes" id="UP000279594">
    <property type="component" value="Chromosome"/>
</dbReference>
<dbReference type="InterPro" id="IPR025235">
    <property type="entry name" value="DUF4178"/>
</dbReference>
<evidence type="ECO:0000259" key="2">
    <source>
        <dbReference type="Pfam" id="PF13785"/>
    </source>
</evidence>
<dbReference type="RefSeq" id="WP_121670799.1">
    <property type="nucleotide sequence ID" value="NZ_CP033019.1"/>
</dbReference>
<dbReference type="Pfam" id="PF13785">
    <property type="entry name" value="DUF4178"/>
    <property type="match status" value="2"/>
</dbReference>
<gene>
    <name evidence="3" type="ORF">D9M09_27110</name>
</gene>
<dbReference type="AlphaFoldDB" id="A0A3G2EGC4"/>
<name>A0A3G2EGC4_9BURK</name>
<accession>A0A3G2EGC4</accession>
<evidence type="ECO:0000313" key="3">
    <source>
        <dbReference type="EMBL" id="AYM79044.1"/>
    </source>
</evidence>
<keyword evidence="4" id="KW-1185">Reference proteome</keyword>
<keyword evidence="1" id="KW-0472">Membrane</keyword>
<dbReference type="EMBL" id="CP033019">
    <property type="protein sequence ID" value="AYM79044.1"/>
    <property type="molecule type" value="Genomic_DNA"/>
</dbReference>
<keyword evidence="1" id="KW-0812">Transmembrane</keyword>
<evidence type="ECO:0000313" key="4">
    <source>
        <dbReference type="Proteomes" id="UP000279594"/>
    </source>
</evidence>
<feature type="transmembrane region" description="Helical" evidence="1">
    <location>
        <begin position="437"/>
        <end position="456"/>
    </location>
</feature>
<organism evidence="3 4">
    <name type="scientific">Janthinobacterium agaricidamnosum</name>
    <dbReference type="NCBI Taxonomy" id="55508"/>
    <lineage>
        <taxon>Bacteria</taxon>
        <taxon>Pseudomonadati</taxon>
        <taxon>Pseudomonadota</taxon>
        <taxon>Betaproteobacteria</taxon>
        <taxon>Burkholderiales</taxon>
        <taxon>Oxalobacteraceae</taxon>
        <taxon>Janthinobacterium</taxon>
    </lineage>
</organism>
<feature type="domain" description="DUF4178" evidence="2">
    <location>
        <begin position="278"/>
        <end position="408"/>
    </location>
</feature>